<comment type="caution">
    <text evidence="2">The sequence shown here is derived from an EMBL/GenBank/DDBJ whole genome shotgun (WGS) entry which is preliminary data.</text>
</comment>
<evidence type="ECO:0000256" key="1">
    <source>
        <dbReference type="SAM" id="MobiDB-lite"/>
    </source>
</evidence>
<reference evidence="2 3" key="1">
    <citation type="submission" date="2020-03" db="EMBL/GenBank/DDBJ databases">
        <title>Draft Genome Sequence of Cudoniella acicularis.</title>
        <authorList>
            <person name="Buettner E."/>
            <person name="Kellner H."/>
        </authorList>
    </citation>
    <scope>NUCLEOTIDE SEQUENCE [LARGE SCALE GENOMIC DNA]</scope>
    <source>
        <strain evidence="2 3">DSM 108380</strain>
    </source>
</reference>
<feature type="compositionally biased region" description="Low complexity" evidence="1">
    <location>
        <begin position="476"/>
        <end position="495"/>
    </location>
</feature>
<name>A0A8H4W2I6_9HELO</name>
<gene>
    <name evidence="2" type="ORF">G7Y89_g6966</name>
</gene>
<feature type="region of interest" description="Disordered" evidence="1">
    <location>
        <begin position="467"/>
        <end position="523"/>
    </location>
</feature>
<sequence length="615" mass="62100">MLSNVKTNIYTTNASFLFNNEVGKNPIFLYSNPGGGPAQTTTALNVPAVTDSNGDFVCAIVSKSTNIYNDQSVSVTTIPTATSVITEVIVEILYTSVGSGYVSATGTTTVTSLISFIEVERSLSTGGSFASTESGIYVFTVNSYAEAYFGPATTKPTGTIISFATPYIYLPTRGATDATGNVADSCTRGLGPEYYGYPVQQAIDFAASQYPEIGSCLSGGPSALPNTHCNAVSPETEGASGDLTSSTIITVTPGSASAIPSALPETESISPIAPAQTIPQPVVTPSTQVGNSQTPGSSNTLPTAASNNPSPSGSAVSASFAEGSIASAIASLIGAQPIAGSQTTISGTPNIIISTATTIPLAPSAPSISCLTTVISGSTNVIVSLATTVPLSQGVQSLPGSITIVSGTLNVVLGPSGTTSVPINSQFPGLTGSTTIVPGSAGGSSTYIIVTGPTTIPVVVGISPAQVSSGGSGDKSSAIASRTSSASTSSSGTSAPLQASGTPRAKDLGSFPPANIEPTTILRPSDAGLPHLPFTFFRLEFCIVPRGLDTTPIEFPHSGPSIDINTIFPETLHGHEPNAQYSEAGLVNLSAEPSLLEERHLPGNSFNVTVAVTRL</sequence>
<evidence type="ECO:0000313" key="2">
    <source>
        <dbReference type="EMBL" id="KAF4631166.1"/>
    </source>
</evidence>
<feature type="region of interest" description="Disordered" evidence="1">
    <location>
        <begin position="277"/>
        <end position="317"/>
    </location>
</feature>
<evidence type="ECO:0000313" key="3">
    <source>
        <dbReference type="Proteomes" id="UP000566819"/>
    </source>
</evidence>
<proteinExistence type="predicted"/>
<accession>A0A8H4W2I6</accession>
<dbReference type="AlphaFoldDB" id="A0A8H4W2I6"/>
<feature type="compositionally biased region" description="Polar residues" evidence="1">
    <location>
        <begin position="277"/>
        <end position="303"/>
    </location>
</feature>
<feature type="compositionally biased region" description="Low complexity" evidence="1">
    <location>
        <begin position="304"/>
        <end position="317"/>
    </location>
</feature>
<dbReference type="OrthoDB" id="5327321at2759"/>
<organism evidence="2 3">
    <name type="scientific">Cudoniella acicularis</name>
    <dbReference type="NCBI Taxonomy" id="354080"/>
    <lineage>
        <taxon>Eukaryota</taxon>
        <taxon>Fungi</taxon>
        <taxon>Dikarya</taxon>
        <taxon>Ascomycota</taxon>
        <taxon>Pezizomycotina</taxon>
        <taxon>Leotiomycetes</taxon>
        <taxon>Helotiales</taxon>
        <taxon>Tricladiaceae</taxon>
        <taxon>Cudoniella</taxon>
    </lineage>
</organism>
<keyword evidence="3" id="KW-1185">Reference proteome</keyword>
<dbReference type="Proteomes" id="UP000566819">
    <property type="component" value="Unassembled WGS sequence"/>
</dbReference>
<protein>
    <submittedName>
        <fullName evidence="2">Uncharacterized protein</fullName>
    </submittedName>
</protein>
<dbReference type="EMBL" id="JAAMPI010000470">
    <property type="protein sequence ID" value="KAF4631166.1"/>
    <property type="molecule type" value="Genomic_DNA"/>
</dbReference>